<dbReference type="NCBIfam" id="TIGR00172">
    <property type="entry name" value="maf"/>
    <property type="match status" value="1"/>
</dbReference>
<protein>
    <submittedName>
        <fullName evidence="3">Uncharacterized protein</fullName>
    </submittedName>
</protein>
<keyword evidence="2" id="KW-0378">Hydrolase</keyword>
<dbReference type="SUPFAM" id="SSF52972">
    <property type="entry name" value="ITPase-like"/>
    <property type="match status" value="1"/>
</dbReference>
<dbReference type="Pfam" id="PF02545">
    <property type="entry name" value="Maf"/>
    <property type="match status" value="1"/>
</dbReference>
<dbReference type="InterPro" id="IPR003697">
    <property type="entry name" value="Maf-like"/>
</dbReference>
<dbReference type="HAMAP" id="MF_00528">
    <property type="entry name" value="Maf"/>
    <property type="match status" value="1"/>
</dbReference>
<sequence>MNNPKIPVILASQSPRRIELLKTVIENFRVVPSKIDEICDTDLSPEENAILLGRKKATSVAKLHPHHLVIGADTLVVLENEIIGKPTDTENARQILRQLSGQEHKVITGVAVVHSKIFSAASISRVRIKTLTSNEINSYVKSEEPMDKAGAYAIQGKGSFLVESYDGPYSNIVGLPINLLKNLLQKLNLSI</sequence>
<dbReference type="CDD" id="cd00555">
    <property type="entry name" value="Maf"/>
    <property type="match status" value="1"/>
</dbReference>
<comment type="cofactor">
    <cofactor evidence="1">
        <name>a divalent metal cation</name>
        <dbReference type="ChEBI" id="CHEBI:60240"/>
    </cofactor>
</comment>
<name>A0A381SRT3_9ZZZZ</name>
<dbReference type="PIRSF" id="PIRSF006305">
    <property type="entry name" value="Maf"/>
    <property type="match status" value="1"/>
</dbReference>
<reference evidence="3" key="1">
    <citation type="submission" date="2018-05" db="EMBL/GenBank/DDBJ databases">
        <authorList>
            <person name="Lanie J.A."/>
            <person name="Ng W.-L."/>
            <person name="Kazmierczak K.M."/>
            <person name="Andrzejewski T.M."/>
            <person name="Davidsen T.M."/>
            <person name="Wayne K.J."/>
            <person name="Tettelin H."/>
            <person name="Glass J.I."/>
            <person name="Rusch D."/>
            <person name="Podicherti R."/>
            <person name="Tsui H.-C.T."/>
            <person name="Winkler M.E."/>
        </authorList>
    </citation>
    <scope>NUCLEOTIDE SEQUENCE</scope>
</reference>
<proteinExistence type="inferred from homology"/>
<dbReference type="GO" id="GO:0047429">
    <property type="term" value="F:nucleoside triphosphate diphosphatase activity"/>
    <property type="evidence" value="ECO:0007669"/>
    <property type="project" value="InterPro"/>
</dbReference>
<dbReference type="InterPro" id="IPR029001">
    <property type="entry name" value="ITPase-like_fam"/>
</dbReference>
<evidence type="ECO:0000256" key="2">
    <source>
        <dbReference type="ARBA" id="ARBA00022801"/>
    </source>
</evidence>
<dbReference type="AlphaFoldDB" id="A0A381SRT3"/>
<dbReference type="EMBL" id="UINC01003482">
    <property type="protein sequence ID" value="SVA06706.1"/>
    <property type="molecule type" value="Genomic_DNA"/>
</dbReference>
<dbReference type="Gene3D" id="3.90.950.10">
    <property type="match status" value="1"/>
</dbReference>
<organism evidence="3">
    <name type="scientific">marine metagenome</name>
    <dbReference type="NCBI Taxonomy" id="408172"/>
    <lineage>
        <taxon>unclassified sequences</taxon>
        <taxon>metagenomes</taxon>
        <taxon>ecological metagenomes</taxon>
    </lineage>
</organism>
<gene>
    <name evidence="3" type="ORF">METZ01_LOCUS59560</name>
</gene>
<dbReference type="PANTHER" id="PTHR43213">
    <property type="entry name" value="BIFUNCTIONAL DTTP/UTP PYROPHOSPHATASE/METHYLTRANSFERASE PROTEIN-RELATED"/>
    <property type="match status" value="1"/>
</dbReference>
<evidence type="ECO:0000313" key="3">
    <source>
        <dbReference type="EMBL" id="SVA06706.1"/>
    </source>
</evidence>
<evidence type="ECO:0000256" key="1">
    <source>
        <dbReference type="ARBA" id="ARBA00001968"/>
    </source>
</evidence>
<accession>A0A381SRT3</accession>
<dbReference type="PANTHER" id="PTHR43213:SF5">
    <property type="entry name" value="BIFUNCTIONAL DTTP_UTP PYROPHOSPHATASE_METHYLTRANSFERASE PROTEIN-RELATED"/>
    <property type="match status" value="1"/>
</dbReference>